<keyword evidence="3" id="KW-1185">Reference proteome</keyword>
<gene>
    <name evidence="2" type="ORF">LPLAT_LOCUS3146</name>
</gene>
<dbReference type="Proteomes" id="UP001497644">
    <property type="component" value="Chromosome 12"/>
</dbReference>
<feature type="compositionally biased region" description="Basic and acidic residues" evidence="1">
    <location>
        <begin position="164"/>
        <end position="173"/>
    </location>
</feature>
<dbReference type="EMBL" id="OZ034835">
    <property type="protein sequence ID" value="CAL1677081.1"/>
    <property type="molecule type" value="Genomic_DNA"/>
</dbReference>
<evidence type="ECO:0000313" key="3">
    <source>
        <dbReference type="Proteomes" id="UP001497644"/>
    </source>
</evidence>
<organism evidence="2 3">
    <name type="scientific">Lasius platythorax</name>
    <dbReference type="NCBI Taxonomy" id="488582"/>
    <lineage>
        <taxon>Eukaryota</taxon>
        <taxon>Metazoa</taxon>
        <taxon>Ecdysozoa</taxon>
        <taxon>Arthropoda</taxon>
        <taxon>Hexapoda</taxon>
        <taxon>Insecta</taxon>
        <taxon>Pterygota</taxon>
        <taxon>Neoptera</taxon>
        <taxon>Endopterygota</taxon>
        <taxon>Hymenoptera</taxon>
        <taxon>Apocrita</taxon>
        <taxon>Aculeata</taxon>
        <taxon>Formicoidea</taxon>
        <taxon>Formicidae</taxon>
        <taxon>Formicinae</taxon>
        <taxon>Lasius</taxon>
        <taxon>Lasius</taxon>
    </lineage>
</organism>
<reference evidence="2" key="1">
    <citation type="submission" date="2024-04" db="EMBL/GenBank/DDBJ databases">
        <authorList>
            <consortium name="Molecular Ecology Group"/>
        </authorList>
    </citation>
    <scope>NUCLEOTIDE SEQUENCE</scope>
</reference>
<evidence type="ECO:0000313" key="2">
    <source>
        <dbReference type="EMBL" id="CAL1677081.1"/>
    </source>
</evidence>
<evidence type="ECO:0000256" key="1">
    <source>
        <dbReference type="SAM" id="MobiDB-lite"/>
    </source>
</evidence>
<protein>
    <submittedName>
        <fullName evidence="2">Uncharacterized protein</fullName>
    </submittedName>
</protein>
<proteinExistence type="predicted"/>
<dbReference type="AlphaFoldDB" id="A0AAV2NCI1"/>
<accession>A0AAV2NCI1</accession>
<feature type="region of interest" description="Disordered" evidence="1">
    <location>
        <begin position="125"/>
        <end position="188"/>
    </location>
</feature>
<name>A0AAV2NCI1_9HYME</name>
<sequence length="290" mass="32137">MLVFVIRGIVLLGVLSWYSTTVWKMIDGYFKDQFHNYLQNEYRKHQRMRVDVESTKVVDKGPVPNALPAESSLKYGIAETYGPDTCSSDIIDACQQAIGASNGKSEEAVAGGTSENAADTVGATDKNAFPENAFPGQSVLESRKSSSGSDAHDEERQPSAVNENGDREKEAIEKSPASSSRRRLGKNKLSDASKKILKEISREKPKKRRVNTIVLTDADFASARIRYDADDFSEFEEEKDERVREEGILVSELPFKPKADIGDLDRVTAEEFCPLTLEDEASCGEITTWP</sequence>